<dbReference type="GO" id="GO:0070382">
    <property type="term" value="C:exocytic vesicle"/>
    <property type="evidence" value="ECO:0007669"/>
    <property type="project" value="TreeGrafter"/>
</dbReference>
<dbReference type="GO" id="GO:0005544">
    <property type="term" value="F:calcium-dependent phospholipid binding"/>
    <property type="evidence" value="ECO:0007669"/>
    <property type="project" value="TreeGrafter"/>
</dbReference>
<dbReference type="GO" id="GO:0005886">
    <property type="term" value="C:plasma membrane"/>
    <property type="evidence" value="ECO:0007669"/>
    <property type="project" value="TreeGrafter"/>
</dbReference>
<dbReference type="SUPFAM" id="SSF49562">
    <property type="entry name" value="C2 domain (Calcium/lipid-binding domain, CaLB)"/>
    <property type="match status" value="2"/>
</dbReference>
<protein>
    <recommendedName>
        <fullName evidence="2">C2 domain-containing protein</fullName>
    </recommendedName>
</protein>
<dbReference type="InterPro" id="IPR035892">
    <property type="entry name" value="C2_domain_sf"/>
</dbReference>
<keyword evidence="1" id="KW-1133">Transmembrane helix</keyword>
<dbReference type="SMART" id="SM00239">
    <property type="entry name" value="C2"/>
    <property type="match status" value="2"/>
</dbReference>
<dbReference type="GO" id="GO:0005509">
    <property type="term" value="F:calcium ion binding"/>
    <property type="evidence" value="ECO:0007669"/>
    <property type="project" value="TreeGrafter"/>
</dbReference>
<dbReference type="Pfam" id="PF00168">
    <property type="entry name" value="C2"/>
    <property type="match status" value="2"/>
</dbReference>
<evidence type="ECO:0000256" key="1">
    <source>
        <dbReference type="SAM" id="Phobius"/>
    </source>
</evidence>
<dbReference type="OrthoDB" id="6270823at2759"/>
<dbReference type="AlphaFoldDB" id="A0A3P6SWG2"/>
<evidence type="ECO:0000313" key="3">
    <source>
        <dbReference type="EMBL" id="VDK72120.1"/>
    </source>
</evidence>
<dbReference type="PROSITE" id="PS50004">
    <property type="entry name" value="C2"/>
    <property type="match status" value="2"/>
</dbReference>
<dbReference type="PANTHER" id="PTHR10024">
    <property type="entry name" value="SYNAPTOTAGMIN"/>
    <property type="match status" value="1"/>
</dbReference>
<feature type="domain" description="C2" evidence="2">
    <location>
        <begin position="108"/>
        <end position="239"/>
    </location>
</feature>
<dbReference type="GO" id="GO:0001786">
    <property type="term" value="F:phosphatidylserine binding"/>
    <property type="evidence" value="ECO:0007669"/>
    <property type="project" value="TreeGrafter"/>
</dbReference>
<dbReference type="Proteomes" id="UP000281553">
    <property type="component" value="Unassembled WGS sequence"/>
</dbReference>
<sequence>MTLLNQSSPDLFADFLPNISTGSSPTPIDQVNSFTSELPYTGKIDGRPLAILFFIFLIIFVILLVIIPIGVLSWVYVRRRKHGTGDSSQVTDYNKNLAISRVSRCLVCESQIQYALEYRLEEESLLLGVIGCRNLAAPPGNGVPSTFVRIWLETVPAQNPMKPRLADIANFVSTAVVSETRNPWFREIFTFSLLPTAISKTVIHMCVYHLHATKAALILGDLEVDLKKTPVGNYFGKYCEVQEPLQKMIYVFKEFGQLCVDINYEKKANVLTVLILDAKDLSEFVKNSHFYPNVQVSVTLLFEGRKSMKEGTAVRRNVANPYFGSLLTFPLMCTNMDLFALEIKLKYYGEMGLTKTHGFVIIGPHSPHTSGRSHWREVAAQPGESFGMWHALTCYKLT</sequence>
<feature type="domain" description="C2" evidence="2">
    <location>
        <begin position="254"/>
        <end position="390"/>
    </location>
</feature>
<keyword evidence="1" id="KW-0812">Transmembrane</keyword>
<evidence type="ECO:0000259" key="2">
    <source>
        <dbReference type="PROSITE" id="PS50004"/>
    </source>
</evidence>
<reference evidence="3 4" key="1">
    <citation type="submission" date="2018-11" db="EMBL/GenBank/DDBJ databases">
        <authorList>
            <consortium name="Pathogen Informatics"/>
        </authorList>
    </citation>
    <scope>NUCLEOTIDE SEQUENCE [LARGE SCALE GENOMIC DNA]</scope>
</reference>
<dbReference type="GO" id="GO:0017156">
    <property type="term" value="P:calcium-ion regulated exocytosis"/>
    <property type="evidence" value="ECO:0007669"/>
    <property type="project" value="TreeGrafter"/>
</dbReference>
<organism evidence="3 4">
    <name type="scientific">Dibothriocephalus latus</name>
    <name type="common">Fish tapeworm</name>
    <name type="synonym">Diphyllobothrium latum</name>
    <dbReference type="NCBI Taxonomy" id="60516"/>
    <lineage>
        <taxon>Eukaryota</taxon>
        <taxon>Metazoa</taxon>
        <taxon>Spiralia</taxon>
        <taxon>Lophotrochozoa</taxon>
        <taxon>Platyhelminthes</taxon>
        <taxon>Cestoda</taxon>
        <taxon>Eucestoda</taxon>
        <taxon>Diphyllobothriidea</taxon>
        <taxon>Diphyllobothriidae</taxon>
        <taxon>Dibothriocephalus</taxon>
    </lineage>
</organism>
<dbReference type="Gene3D" id="2.60.40.150">
    <property type="entry name" value="C2 domain"/>
    <property type="match status" value="2"/>
</dbReference>
<dbReference type="InterPro" id="IPR000008">
    <property type="entry name" value="C2_dom"/>
</dbReference>
<dbReference type="EMBL" id="UYRU01042023">
    <property type="protein sequence ID" value="VDK72120.1"/>
    <property type="molecule type" value="Genomic_DNA"/>
</dbReference>
<name>A0A3P6SWG2_DIBLA</name>
<dbReference type="GO" id="GO:0030276">
    <property type="term" value="F:clathrin binding"/>
    <property type="evidence" value="ECO:0007669"/>
    <property type="project" value="TreeGrafter"/>
</dbReference>
<keyword evidence="1" id="KW-0472">Membrane</keyword>
<gene>
    <name evidence="3" type="ORF">DILT_LOCUS2388</name>
</gene>
<feature type="transmembrane region" description="Helical" evidence="1">
    <location>
        <begin position="49"/>
        <end position="77"/>
    </location>
</feature>
<accession>A0A3P6SWG2</accession>
<evidence type="ECO:0000313" key="4">
    <source>
        <dbReference type="Proteomes" id="UP000281553"/>
    </source>
</evidence>
<dbReference type="GO" id="GO:0000149">
    <property type="term" value="F:SNARE binding"/>
    <property type="evidence" value="ECO:0007669"/>
    <property type="project" value="TreeGrafter"/>
</dbReference>
<proteinExistence type="predicted"/>
<keyword evidence="4" id="KW-1185">Reference proteome</keyword>